<evidence type="ECO:0000313" key="1">
    <source>
        <dbReference type="EMBL" id="MET2825560.1"/>
    </source>
</evidence>
<comment type="caution">
    <text evidence="1">The sequence shown here is derived from an EMBL/GenBank/DDBJ whole genome shotgun (WGS) entry which is preliminary data.</text>
</comment>
<dbReference type="RefSeq" id="WP_354457652.1">
    <property type="nucleotide sequence ID" value="NZ_JBEWSZ010000001.1"/>
</dbReference>
<keyword evidence="2" id="KW-1185">Reference proteome</keyword>
<dbReference type="EMBL" id="JBEWSZ010000001">
    <property type="protein sequence ID" value="MET2825560.1"/>
    <property type="molecule type" value="Genomic_DNA"/>
</dbReference>
<evidence type="ECO:0000313" key="2">
    <source>
        <dbReference type="Proteomes" id="UP001548832"/>
    </source>
</evidence>
<gene>
    <name evidence="1" type="ORF">ABVQ20_01055</name>
</gene>
<accession>A0ABV2D6B6</accession>
<reference evidence="1 2" key="1">
    <citation type="submission" date="2024-06" db="EMBL/GenBank/DDBJ databases">
        <authorList>
            <person name="Kim D.-U."/>
        </authorList>
    </citation>
    <scope>NUCLEOTIDE SEQUENCE [LARGE SCALE GENOMIC DNA]</scope>
    <source>
        <strain evidence="1 2">KACC15460</strain>
    </source>
</reference>
<dbReference type="Proteomes" id="UP001548832">
    <property type="component" value="Unassembled WGS sequence"/>
</dbReference>
<name>A0ABV2D6B6_9HYPH</name>
<sequence length="66" mass="7409">MWEPIASAPPDRLVQVAVASAGKLTPLRFPCRLSGAGWVHAVTDEPIGVEPTHWREWHIRLVIRDD</sequence>
<organism evidence="1 2">
    <name type="scientific">Mesorhizobium shangrilense</name>
    <dbReference type="NCBI Taxonomy" id="460060"/>
    <lineage>
        <taxon>Bacteria</taxon>
        <taxon>Pseudomonadati</taxon>
        <taxon>Pseudomonadota</taxon>
        <taxon>Alphaproteobacteria</taxon>
        <taxon>Hyphomicrobiales</taxon>
        <taxon>Phyllobacteriaceae</taxon>
        <taxon>Mesorhizobium</taxon>
    </lineage>
</organism>
<protein>
    <submittedName>
        <fullName evidence="1">Uncharacterized protein</fullName>
    </submittedName>
</protein>
<proteinExistence type="predicted"/>